<dbReference type="EMBL" id="LQQY01000034">
    <property type="protein sequence ID" value="KZE45206.1"/>
    <property type="molecule type" value="Genomic_DNA"/>
</dbReference>
<dbReference type="Gene3D" id="3.30.565.10">
    <property type="entry name" value="Histidine kinase-like ATPase, C-terminal domain"/>
    <property type="match status" value="1"/>
</dbReference>
<evidence type="ECO:0000256" key="6">
    <source>
        <dbReference type="ARBA" id="ARBA00023136"/>
    </source>
</evidence>
<dbReference type="SUPFAM" id="SSF55874">
    <property type="entry name" value="ATPase domain of HSP90 chaperone/DNA topoisomerase II/histidine kinase"/>
    <property type="match status" value="1"/>
</dbReference>
<feature type="domain" description="HAMP" evidence="8">
    <location>
        <begin position="305"/>
        <end position="362"/>
    </location>
</feature>
<name>A0A163JJR8_9BACI</name>
<dbReference type="PROSITE" id="PS50885">
    <property type="entry name" value="HAMP"/>
    <property type="match status" value="1"/>
</dbReference>
<dbReference type="AlphaFoldDB" id="A0A163JJR8"/>
<evidence type="ECO:0000256" key="5">
    <source>
        <dbReference type="ARBA" id="ARBA00022777"/>
    </source>
</evidence>
<dbReference type="GO" id="GO:0000155">
    <property type="term" value="F:phosphorelay sensor kinase activity"/>
    <property type="evidence" value="ECO:0007669"/>
    <property type="project" value="InterPro"/>
</dbReference>
<dbReference type="PANTHER" id="PTHR34220">
    <property type="entry name" value="SENSOR HISTIDINE KINASE YPDA"/>
    <property type="match status" value="1"/>
</dbReference>
<comment type="caution">
    <text evidence="9">The sequence shown here is derived from an EMBL/GenBank/DDBJ whole genome shotgun (WGS) entry which is preliminary data.</text>
</comment>
<keyword evidence="7" id="KW-1133">Transmembrane helix</keyword>
<dbReference type="InterPro" id="IPR010559">
    <property type="entry name" value="Sig_transdc_His_kin_internal"/>
</dbReference>
<dbReference type="Pfam" id="PF06580">
    <property type="entry name" value="His_kinase"/>
    <property type="match status" value="1"/>
</dbReference>
<dbReference type="InterPro" id="IPR036890">
    <property type="entry name" value="HATPase_C_sf"/>
</dbReference>
<dbReference type="PANTHER" id="PTHR34220:SF7">
    <property type="entry name" value="SENSOR HISTIDINE KINASE YPDA"/>
    <property type="match status" value="1"/>
</dbReference>
<evidence type="ECO:0000259" key="8">
    <source>
        <dbReference type="PROSITE" id="PS50885"/>
    </source>
</evidence>
<keyword evidence="6 7" id="KW-0472">Membrane</keyword>
<gene>
    <name evidence="9" type="ORF">AV649_03115</name>
</gene>
<dbReference type="Proteomes" id="UP000076510">
    <property type="component" value="Unassembled WGS sequence"/>
</dbReference>
<accession>A0A163JJR8</accession>
<dbReference type="Gene3D" id="6.10.340.10">
    <property type="match status" value="1"/>
</dbReference>
<evidence type="ECO:0000313" key="9">
    <source>
        <dbReference type="EMBL" id="KZE45206.1"/>
    </source>
</evidence>
<evidence type="ECO:0000256" key="3">
    <source>
        <dbReference type="ARBA" id="ARBA00022553"/>
    </source>
</evidence>
<comment type="subcellular location">
    <subcellularLocation>
        <location evidence="1">Cell membrane</location>
        <topology evidence="1">Multi-pass membrane protein</topology>
    </subcellularLocation>
</comment>
<dbReference type="InterPro" id="IPR003594">
    <property type="entry name" value="HATPase_dom"/>
</dbReference>
<feature type="transmembrane region" description="Helical" evidence="7">
    <location>
        <begin position="285"/>
        <end position="303"/>
    </location>
</feature>
<protein>
    <submittedName>
        <fullName evidence="9">Histidine kinase</fullName>
    </submittedName>
</protein>
<organism evidence="9 10">
    <name type="scientific">Rossellomorea marisflavi</name>
    <dbReference type="NCBI Taxonomy" id="189381"/>
    <lineage>
        <taxon>Bacteria</taxon>
        <taxon>Bacillati</taxon>
        <taxon>Bacillota</taxon>
        <taxon>Bacilli</taxon>
        <taxon>Bacillales</taxon>
        <taxon>Bacillaceae</taxon>
        <taxon>Rossellomorea</taxon>
    </lineage>
</organism>
<dbReference type="GO" id="GO:0005886">
    <property type="term" value="C:plasma membrane"/>
    <property type="evidence" value="ECO:0007669"/>
    <property type="project" value="UniProtKB-SubCell"/>
</dbReference>
<evidence type="ECO:0000256" key="4">
    <source>
        <dbReference type="ARBA" id="ARBA00022679"/>
    </source>
</evidence>
<evidence type="ECO:0000313" key="10">
    <source>
        <dbReference type="Proteomes" id="UP000076510"/>
    </source>
</evidence>
<keyword evidence="5 9" id="KW-0418">Kinase</keyword>
<keyword evidence="2" id="KW-1003">Cell membrane</keyword>
<evidence type="ECO:0000256" key="7">
    <source>
        <dbReference type="SAM" id="Phobius"/>
    </source>
</evidence>
<dbReference type="InterPro" id="IPR050640">
    <property type="entry name" value="Bact_2-comp_sensor_kinase"/>
</dbReference>
<proteinExistence type="predicted"/>
<dbReference type="Pfam" id="PF02518">
    <property type="entry name" value="HATPase_c"/>
    <property type="match status" value="1"/>
</dbReference>
<sequence>MYISLRIRLLLIFTLVLTIPFLTLSLLVPEWFGTIMEKKTTEATVEMMDQFSQYSDSLTSQVEDLGKQVLVNPATQEWVRSEENGQSDTDLLYMKNQLKTELSSMMVNNSKSMSVSVYLNDGTGTSQTLPPLREIVWFKEFYDYDQRWMRSHHEWNEDEVNSYLLPLFDLNTMDLSGVIKVNFPTVLLEESLEKVKLGDEGHVSLLDAKGRDVLGGNPDISSDIVKMSLHEMKDHSARTGVVEVTKGETKHLVFYQKMGVGDWILMSEIKKSDLYAPVHSLQRNLLLISGWIFLLTILISYILSSNIVKPLWKLTESMKLVEKGKFSEAEKGFPAIRTRNDEIGYAVKAFKNTTKTLDKLIKTEYQEKIRRKDAEYKALLLQINPHFLNNTLEVVGGLSAQGENRKVIDVTVHLGRMLSYSLDTERDVVTIGEEINYMRRYTEVLKLRHEDALHILIEEDPALDNVPIIKFVLQPLVENAVKYSFIRNDVASIGISTRKVGDEAVLIVEDNGIGIPGTVIKELAKIDRNENNVLDSRGKSIGLKNVLGRLKLSYGNRFSYSIENKDPGGTRITLIIAMEKEEREE</sequence>
<reference evidence="10" key="1">
    <citation type="submission" date="2016-01" db="EMBL/GenBank/DDBJ databases">
        <title>Whole genome sequencing of Bhargavaea cecembensis T14.</title>
        <authorList>
            <person name="Hong K.W."/>
        </authorList>
    </citation>
    <scope>NUCLEOTIDE SEQUENCE [LARGE SCALE GENOMIC DNA]</scope>
    <source>
        <strain evidence="10">M19</strain>
    </source>
</reference>
<dbReference type="OrthoDB" id="9776552at2"/>
<evidence type="ECO:0000256" key="1">
    <source>
        <dbReference type="ARBA" id="ARBA00004651"/>
    </source>
</evidence>
<keyword evidence="3" id="KW-0597">Phosphoprotein</keyword>
<keyword evidence="4" id="KW-0808">Transferase</keyword>
<evidence type="ECO:0000256" key="2">
    <source>
        <dbReference type="ARBA" id="ARBA00022475"/>
    </source>
</evidence>
<keyword evidence="7" id="KW-0812">Transmembrane</keyword>
<dbReference type="InterPro" id="IPR003660">
    <property type="entry name" value="HAMP_dom"/>
</dbReference>